<sequence length="361" mass="40588">MRTSWVLFSVFLWLFWRLWDDLVPLHVAGTVLGYAWLVGTLSYVLSCLLWKYAFVTRVSGDGRAVLITGCDTGFGYRLAKRLSRDGFLVFAGCLNSTSDGAEQLKTCSNIEVLQLDVTKQEQVDDALHVVKKHLGARELWSVVANAGVLRSGLLEWLSTDTIVDVFDVNVFGVLRVTKCFLPLLKKSNGRVVTVASPLGHFTLPMMASYCMSKHATVSMMDALRRECIGKGIDVVTVEPSSYRTAIFAMISTMDTVMREFERQPAEVVADYSLEEAQQWIWTTAGIFDAGVREDPEEAVDLIEKAVRETYPKARYRSPWSLGRLYVSCMSSLPSEAADVIVQLTRQVQLRTKWRNVARFKL</sequence>
<dbReference type="Proteomes" id="UP000821865">
    <property type="component" value="Chromosome 9"/>
</dbReference>
<comment type="caution">
    <text evidence="1">The sequence shown here is derived from an EMBL/GenBank/DDBJ whole genome shotgun (WGS) entry which is preliminary data.</text>
</comment>
<keyword evidence="2" id="KW-1185">Reference proteome</keyword>
<organism evidence="1 2">
    <name type="scientific">Dermacentor silvarum</name>
    <name type="common">Tick</name>
    <dbReference type="NCBI Taxonomy" id="543639"/>
    <lineage>
        <taxon>Eukaryota</taxon>
        <taxon>Metazoa</taxon>
        <taxon>Ecdysozoa</taxon>
        <taxon>Arthropoda</taxon>
        <taxon>Chelicerata</taxon>
        <taxon>Arachnida</taxon>
        <taxon>Acari</taxon>
        <taxon>Parasitiformes</taxon>
        <taxon>Ixodida</taxon>
        <taxon>Ixodoidea</taxon>
        <taxon>Ixodidae</taxon>
        <taxon>Rhipicephalinae</taxon>
        <taxon>Dermacentor</taxon>
    </lineage>
</organism>
<proteinExistence type="predicted"/>
<gene>
    <name evidence="1" type="ORF">HPB49_019590</name>
</gene>
<evidence type="ECO:0000313" key="1">
    <source>
        <dbReference type="EMBL" id="KAH7933958.1"/>
    </source>
</evidence>
<reference evidence="1" key="1">
    <citation type="submission" date="2020-05" db="EMBL/GenBank/DDBJ databases">
        <title>Large-scale comparative analyses of tick genomes elucidate their genetic diversity and vector capacities.</title>
        <authorList>
            <person name="Jia N."/>
            <person name="Wang J."/>
            <person name="Shi W."/>
            <person name="Du L."/>
            <person name="Sun Y."/>
            <person name="Zhan W."/>
            <person name="Jiang J."/>
            <person name="Wang Q."/>
            <person name="Zhang B."/>
            <person name="Ji P."/>
            <person name="Sakyi L.B."/>
            <person name="Cui X."/>
            <person name="Yuan T."/>
            <person name="Jiang B."/>
            <person name="Yang W."/>
            <person name="Lam T.T.-Y."/>
            <person name="Chang Q."/>
            <person name="Ding S."/>
            <person name="Wang X."/>
            <person name="Zhu J."/>
            <person name="Ruan X."/>
            <person name="Zhao L."/>
            <person name="Wei J."/>
            <person name="Que T."/>
            <person name="Du C."/>
            <person name="Cheng J."/>
            <person name="Dai P."/>
            <person name="Han X."/>
            <person name="Huang E."/>
            <person name="Gao Y."/>
            <person name="Liu J."/>
            <person name="Shao H."/>
            <person name="Ye R."/>
            <person name="Li L."/>
            <person name="Wei W."/>
            <person name="Wang X."/>
            <person name="Wang C."/>
            <person name="Yang T."/>
            <person name="Huo Q."/>
            <person name="Li W."/>
            <person name="Guo W."/>
            <person name="Chen H."/>
            <person name="Zhou L."/>
            <person name="Ni X."/>
            <person name="Tian J."/>
            <person name="Zhou Y."/>
            <person name="Sheng Y."/>
            <person name="Liu T."/>
            <person name="Pan Y."/>
            <person name="Xia L."/>
            <person name="Li J."/>
            <person name="Zhao F."/>
            <person name="Cao W."/>
        </authorList>
    </citation>
    <scope>NUCLEOTIDE SEQUENCE</scope>
    <source>
        <strain evidence="1">Dsil-2018</strain>
    </source>
</reference>
<evidence type="ECO:0000313" key="2">
    <source>
        <dbReference type="Proteomes" id="UP000821865"/>
    </source>
</evidence>
<accession>A0ACB8C535</accession>
<protein>
    <submittedName>
        <fullName evidence="1">Uncharacterized protein</fullName>
    </submittedName>
</protein>
<dbReference type="EMBL" id="CM023478">
    <property type="protein sequence ID" value="KAH7933958.1"/>
    <property type="molecule type" value="Genomic_DNA"/>
</dbReference>
<name>A0ACB8C535_DERSI</name>